<accession>A0A4Q9KCP3</accession>
<dbReference type="AlphaFoldDB" id="A0A4Q9KCP3"/>
<evidence type="ECO:0000313" key="2">
    <source>
        <dbReference type="Proteomes" id="UP000292373"/>
    </source>
</evidence>
<keyword evidence="2" id="KW-1185">Reference proteome</keyword>
<dbReference type="OrthoDB" id="9844928at2"/>
<protein>
    <submittedName>
        <fullName evidence="1">Uncharacterized protein</fullName>
    </submittedName>
</protein>
<comment type="caution">
    <text evidence="1">The sequence shown here is derived from an EMBL/GenBank/DDBJ whole genome shotgun (WGS) entry which is preliminary data.</text>
</comment>
<dbReference type="RefSeq" id="WP_131168848.1">
    <property type="nucleotide sequence ID" value="NZ_SDMQ01000010.1"/>
</dbReference>
<sequence length="88" mass="9304">MTNRFTLALGLVRQARTSGDITDEFLQAALIDAEVDLEDLAPAAPAIGSPAPLNTHGCIEQAIQLLDGQPATSDIRTWLHKVLAGLPS</sequence>
<evidence type="ECO:0000313" key="1">
    <source>
        <dbReference type="EMBL" id="TBT83813.1"/>
    </source>
</evidence>
<name>A0A4Q9KCP3_9ACTN</name>
<gene>
    <name evidence="1" type="ORF">ET989_10895</name>
</gene>
<proteinExistence type="predicted"/>
<organism evidence="1 2">
    <name type="scientific">Propioniciclava sinopodophylli</name>
    <dbReference type="NCBI Taxonomy" id="1837344"/>
    <lineage>
        <taxon>Bacteria</taxon>
        <taxon>Bacillati</taxon>
        <taxon>Actinomycetota</taxon>
        <taxon>Actinomycetes</taxon>
        <taxon>Propionibacteriales</taxon>
        <taxon>Propionibacteriaceae</taxon>
        <taxon>Propioniciclava</taxon>
    </lineage>
</organism>
<dbReference type="Proteomes" id="UP000292373">
    <property type="component" value="Unassembled WGS sequence"/>
</dbReference>
<dbReference type="EMBL" id="SDMQ01000010">
    <property type="protein sequence ID" value="TBT83813.1"/>
    <property type="molecule type" value="Genomic_DNA"/>
</dbReference>
<reference evidence="1 2" key="1">
    <citation type="submission" date="2019-01" db="EMBL/GenBank/DDBJ databases">
        <title>Lactibacter flavus gen. nov., sp. nov., a novel bacterium of the family Propionibacteriaceae isolated from raw milk and dairy products.</title>
        <authorList>
            <person name="Huptas C."/>
            <person name="Wenning M."/>
            <person name="Breitenwieser F."/>
            <person name="Doll E."/>
            <person name="Von Neubeck M."/>
            <person name="Busse H.-J."/>
            <person name="Scherer S."/>
        </authorList>
    </citation>
    <scope>NUCLEOTIDE SEQUENCE [LARGE SCALE GENOMIC DNA]</scope>
    <source>
        <strain evidence="1 2">KCTC 33808</strain>
    </source>
</reference>